<dbReference type="InterPro" id="IPR036890">
    <property type="entry name" value="HATPase_C_sf"/>
</dbReference>
<keyword evidence="8" id="KW-0902">Two-component regulatory system</keyword>
<accession>A0A0X3XAL9</accession>
<keyword evidence="7" id="KW-0067">ATP-binding</keyword>
<keyword evidence="5" id="KW-0547">Nucleotide-binding</keyword>
<dbReference type="Pfam" id="PF02518">
    <property type="entry name" value="HATPase_c"/>
    <property type="match status" value="1"/>
</dbReference>
<dbReference type="InterPro" id="IPR011712">
    <property type="entry name" value="Sig_transdc_His_kin_sub3_dim/P"/>
</dbReference>
<dbReference type="Gene3D" id="3.30.565.10">
    <property type="entry name" value="Histidine kinase-like ATPase, C-terminal domain"/>
    <property type="match status" value="1"/>
</dbReference>
<dbReference type="CDD" id="cd16917">
    <property type="entry name" value="HATPase_UhpB-NarQ-NarX-like"/>
    <property type="match status" value="1"/>
</dbReference>
<keyword evidence="3" id="KW-0597">Phosphoprotein</keyword>
<dbReference type="AlphaFoldDB" id="A0A0X3XAL9"/>
<dbReference type="Pfam" id="PF07730">
    <property type="entry name" value="HisKA_3"/>
    <property type="match status" value="1"/>
</dbReference>
<keyword evidence="10" id="KW-0472">Membrane</keyword>
<evidence type="ECO:0000256" key="2">
    <source>
        <dbReference type="ARBA" id="ARBA00012438"/>
    </source>
</evidence>
<proteinExistence type="predicted"/>
<keyword evidence="9" id="KW-0175">Coiled coil</keyword>
<dbReference type="Pfam" id="PF23539">
    <property type="entry name" value="DUF7134"/>
    <property type="match status" value="1"/>
</dbReference>
<keyword evidence="10" id="KW-0812">Transmembrane</keyword>
<dbReference type="EC" id="2.7.13.3" evidence="2"/>
<evidence type="ECO:0000256" key="10">
    <source>
        <dbReference type="SAM" id="Phobius"/>
    </source>
</evidence>
<name>A0A0X3XAL9_STRVO</name>
<feature type="transmembrane region" description="Helical" evidence="10">
    <location>
        <begin position="108"/>
        <end position="125"/>
    </location>
</feature>
<reference evidence="13" key="1">
    <citation type="submission" date="2015-10" db="EMBL/GenBank/DDBJ databases">
        <authorList>
            <person name="Ju K.-S."/>
            <person name="Doroghazi J.R."/>
            <person name="Metcalf W.W."/>
        </authorList>
    </citation>
    <scope>NUCLEOTIDE SEQUENCE [LARGE SCALE GENOMIC DNA]</scope>
    <source>
        <strain evidence="13">NRRL F-8817</strain>
    </source>
</reference>
<feature type="transmembrane region" description="Helical" evidence="10">
    <location>
        <begin position="85"/>
        <end position="101"/>
    </location>
</feature>
<dbReference type="Gene3D" id="1.20.5.1930">
    <property type="match status" value="1"/>
</dbReference>
<evidence type="ECO:0000256" key="9">
    <source>
        <dbReference type="SAM" id="Coils"/>
    </source>
</evidence>
<dbReference type="PROSITE" id="PS50109">
    <property type="entry name" value="HIS_KIN"/>
    <property type="match status" value="1"/>
</dbReference>
<evidence type="ECO:0000256" key="4">
    <source>
        <dbReference type="ARBA" id="ARBA00022679"/>
    </source>
</evidence>
<evidence type="ECO:0000256" key="7">
    <source>
        <dbReference type="ARBA" id="ARBA00022840"/>
    </source>
</evidence>
<evidence type="ECO:0000313" key="13">
    <source>
        <dbReference type="Proteomes" id="UP000053413"/>
    </source>
</evidence>
<gene>
    <name evidence="12" type="ORF">ADL28_04855</name>
</gene>
<keyword evidence="6 12" id="KW-0418">Kinase</keyword>
<dbReference type="PANTHER" id="PTHR24421">
    <property type="entry name" value="NITRATE/NITRITE SENSOR PROTEIN NARX-RELATED"/>
    <property type="match status" value="1"/>
</dbReference>
<dbReference type="RefSeq" id="WP_059142513.1">
    <property type="nucleotide sequence ID" value="NZ_LLZJ01000029.1"/>
</dbReference>
<evidence type="ECO:0000313" key="12">
    <source>
        <dbReference type="EMBL" id="KUL66169.1"/>
    </source>
</evidence>
<evidence type="ECO:0000256" key="5">
    <source>
        <dbReference type="ARBA" id="ARBA00022741"/>
    </source>
</evidence>
<dbReference type="Proteomes" id="UP000053413">
    <property type="component" value="Unassembled WGS sequence"/>
</dbReference>
<dbReference type="InterPro" id="IPR003594">
    <property type="entry name" value="HATPase_dom"/>
</dbReference>
<keyword evidence="10" id="KW-1133">Transmembrane helix</keyword>
<feature type="domain" description="Histidine kinase" evidence="11">
    <location>
        <begin position="198"/>
        <end position="396"/>
    </location>
</feature>
<dbReference type="InterPro" id="IPR055558">
    <property type="entry name" value="DUF7134"/>
</dbReference>
<dbReference type="GO" id="GO:0046983">
    <property type="term" value="F:protein dimerization activity"/>
    <property type="evidence" value="ECO:0007669"/>
    <property type="project" value="InterPro"/>
</dbReference>
<evidence type="ECO:0000259" key="11">
    <source>
        <dbReference type="PROSITE" id="PS50109"/>
    </source>
</evidence>
<dbReference type="OrthoDB" id="227596at2"/>
<feature type="coiled-coil region" evidence="9">
    <location>
        <begin position="155"/>
        <end position="189"/>
    </location>
</feature>
<feature type="transmembrane region" description="Helical" evidence="10">
    <location>
        <begin position="131"/>
        <end position="151"/>
    </location>
</feature>
<feature type="transmembrane region" description="Helical" evidence="10">
    <location>
        <begin position="12"/>
        <end position="32"/>
    </location>
</feature>
<dbReference type="PANTHER" id="PTHR24421:SF10">
    <property type="entry name" value="NITRATE_NITRITE SENSOR PROTEIN NARQ"/>
    <property type="match status" value="1"/>
</dbReference>
<organism evidence="12 13">
    <name type="scientific">Streptomyces violaceusniger</name>
    <dbReference type="NCBI Taxonomy" id="68280"/>
    <lineage>
        <taxon>Bacteria</taxon>
        <taxon>Bacillati</taxon>
        <taxon>Actinomycetota</taxon>
        <taxon>Actinomycetes</taxon>
        <taxon>Kitasatosporales</taxon>
        <taxon>Streptomycetaceae</taxon>
        <taxon>Streptomyces</taxon>
        <taxon>Streptomyces violaceusniger group</taxon>
    </lineage>
</organism>
<dbReference type="InterPro" id="IPR005467">
    <property type="entry name" value="His_kinase_dom"/>
</dbReference>
<feature type="transmembrane region" description="Helical" evidence="10">
    <location>
        <begin position="38"/>
        <end position="57"/>
    </location>
</feature>
<evidence type="ECO:0000256" key="3">
    <source>
        <dbReference type="ARBA" id="ARBA00022553"/>
    </source>
</evidence>
<dbReference type="SUPFAM" id="SSF55874">
    <property type="entry name" value="ATPase domain of HSP90 chaperone/DNA topoisomerase II/histidine kinase"/>
    <property type="match status" value="1"/>
</dbReference>
<protein>
    <recommendedName>
        <fullName evidence="2">histidine kinase</fullName>
        <ecNumber evidence="2">2.7.13.3</ecNumber>
    </recommendedName>
</protein>
<dbReference type="GO" id="GO:0016020">
    <property type="term" value="C:membrane"/>
    <property type="evidence" value="ECO:0007669"/>
    <property type="project" value="InterPro"/>
</dbReference>
<dbReference type="GO" id="GO:0005524">
    <property type="term" value="F:ATP binding"/>
    <property type="evidence" value="ECO:0007669"/>
    <property type="project" value="UniProtKB-KW"/>
</dbReference>
<evidence type="ECO:0000256" key="8">
    <source>
        <dbReference type="ARBA" id="ARBA00023012"/>
    </source>
</evidence>
<keyword evidence="4" id="KW-0808">Transferase</keyword>
<dbReference type="EMBL" id="LLZJ01000029">
    <property type="protein sequence ID" value="KUL66169.1"/>
    <property type="molecule type" value="Genomic_DNA"/>
</dbReference>
<evidence type="ECO:0000256" key="6">
    <source>
        <dbReference type="ARBA" id="ARBA00022777"/>
    </source>
</evidence>
<evidence type="ECO:0000256" key="1">
    <source>
        <dbReference type="ARBA" id="ARBA00000085"/>
    </source>
</evidence>
<sequence>MQRLYEFLRRHPTGVDTFWAVLLVGFGSLWVVEAEMGRGSRFAAVPIVLALGATVALRRRAPEKMLALAILCGVAQLAADVKPNLADFAMLVIVYTVAVASSRRASRFALGVAITAAPLATLRWPQSHQGWWDDLVSAVFVSIPFVLAWVLGDSIRTRRAYYAQLEERAARLEKEREAQSKVAVAAERARIARELHDVVAHNVSVMVVQADGAAYVMDASPEQARQALETISGTGRQALAEMRRLLGVLRTGEPGEENDYVPQPDVEQIDELVEQVRGAGLPVDFKVVGSPRQLPSGVELTAYRIVQEALTNTRKHGGPDVGASVRLTYFDDGLGLLVEDDGRGAQREMYQDGGADGSGHGLIGMRERVGMVGGTLDAGPRPGGGFRISALLPLKPVR</sequence>
<dbReference type="GO" id="GO:0000155">
    <property type="term" value="F:phosphorelay sensor kinase activity"/>
    <property type="evidence" value="ECO:0007669"/>
    <property type="project" value="InterPro"/>
</dbReference>
<comment type="catalytic activity">
    <reaction evidence="1">
        <text>ATP + protein L-histidine = ADP + protein N-phospho-L-histidine.</text>
        <dbReference type="EC" id="2.7.13.3"/>
    </reaction>
</comment>
<comment type="caution">
    <text evidence="12">The sequence shown here is derived from an EMBL/GenBank/DDBJ whole genome shotgun (WGS) entry which is preliminary data.</text>
</comment>
<dbReference type="InterPro" id="IPR050482">
    <property type="entry name" value="Sensor_HK_TwoCompSys"/>
</dbReference>